<accession>A0AAD4QWZ6</accession>
<evidence type="ECO:0000313" key="2">
    <source>
        <dbReference type="Proteomes" id="UP001201812"/>
    </source>
</evidence>
<evidence type="ECO:0000313" key="1">
    <source>
        <dbReference type="EMBL" id="KAI1695353.1"/>
    </source>
</evidence>
<keyword evidence="2" id="KW-1185">Reference proteome</keyword>
<sequence>MLCITLACPQARQKREHNGNSGRSPEDITIPILMSFYEAAIRLKSSTNRLLIFARKINDCLATANSAQFCRICITCPQTYSQTNLMSINLFFPLLFDQLSQSHFLWSSFLEEIRISIHSKFSPYYTAYTNRLMISSKKDSVFPLPI</sequence>
<gene>
    <name evidence="1" type="ORF">DdX_19629</name>
</gene>
<organism evidence="1 2">
    <name type="scientific">Ditylenchus destructor</name>
    <dbReference type="NCBI Taxonomy" id="166010"/>
    <lineage>
        <taxon>Eukaryota</taxon>
        <taxon>Metazoa</taxon>
        <taxon>Ecdysozoa</taxon>
        <taxon>Nematoda</taxon>
        <taxon>Chromadorea</taxon>
        <taxon>Rhabditida</taxon>
        <taxon>Tylenchina</taxon>
        <taxon>Tylenchomorpha</taxon>
        <taxon>Sphaerularioidea</taxon>
        <taxon>Anguinidae</taxon>
        <taxon>Anguininae</taxon>
        <taxon>Ditylenchus</taxon>
    </lineage>
</organism>
<dbReference type="AlphaFoldDB" id="A0AAD4QWZ6"/>
<reference evidence="1" key="1">
    <citation type="submission" date="2022-01" db="EMBL/GenBank/DDBJ databases">
        <title>Genome Sequence Resource for Two Populations of Ditylenchus destructor, the Migratory Endoparasitic Phytonematode.</title>
        <authorList>
            <person name="Zhang H."/>
            <person name="Lin R."/>
            <person name="Xie B."/>
        </authorList>
    </citation>
    <scope>NUCLEOTIDE SEQUENCE</scope>
    <source>
        <strain evidence="1">BazhouSP</strain>
    </source>
</reference>
<dbReference type="EMBL" id="JAKKPZ010000412">
    <property type="protein sequence ID" value="KAI1695353.1"/>
    <property type="molecule type" value="Genomic_DNA"/>
</dbReference>
<dbReference type="Proteomes" id="UP001201812">
    <property type="component" value="Unassembled WGS sequence"/>
</dbReference>
<name>A0AAD4QWZ6_9BILA</name>
<proteinExistence type="predicted"/>
<comment type="caution">
    <text evidence="1">The sequence shown here is derived from an EMBL/GenBank/DDBJ whole genome shotgun (WGS) entry which is preliminary data.</text>
</comment>
<protein>
    <submittedName>
        <fullName evidence="1">Uncharacterized protein</fullName>
    </submittedName>
</protein>